<evidence type="ECO:0000313" key="7">
    <source>
        <dbReference type="Proteomes" id="UP000654075"/>
    </source>
</evidence>
<name>A0A813IHZ0_POLGL</name>
<evidence type="ECO:0000313" key="3">
    <source>
        <dbReference type="EMBL" id="CAE8623233.1"/>
    </source>
</evidence>
<feature type="region of interest" description="Disordered" evidence="1">
    <location>
        <begin position="118"/>
        <end position="156"/>
    </location>
</feature>
<reference evidence="5" key="1">
    <citation type="submission" date="2021-02" db="EMBL/GenBank/DDBJ databases">
        <authorList>
            <person name="Dougan E. K."/>
            <person name="Rhodes N."/>
            <person name="Thang M."/>
            <person name="Chan C."/>
        </authorList>
    </citation>
    <scope>NUCLEOTIDE SEQUENCE</scope>
</reference>
<dbReference type="EMBL" id="CAJNNV010028134">
    <property type="protein sequence ID" value="CAE8623233.1"/>
    <property type="molecule type" value="Genomic_DNA"/>
</dbReference>
<proteinExistence type="predicted"/>
<keyword evidence="2" id="KW-0472">Membrane</keyword>
<dbReference type="AlphaFoldDB" id="A0A813IHZ0"/>
<evidence type="ECO:0000313" key="5">
    <source>
        <dbReference type="EMBL" id="CAE8650539.1"/>
    </source>
</evidence>
<feature type="transmembrane region" description="Helical" evidence="2">
    <location>
        <begin position="71"/>
        <end position="92"/>
    </location>
</feature>
<organism evidence="5 6">
    <name type="scientific">Polarella glacialis</name>
    <name type="common">Dinoflagellate</name>
    <dbReference type="NCBI Taxonomy" id="89957"/>
    <lineage>
        <taxon>Eukaryota</taxon>
        <taxon>Sar</taxon>
        <taxon>Alveolata</taxon>
        <taxon>Dinophyceae</taxon>
        <taxon>Suessiales</taxon>
        <taxon>Suessiaceae</taxon>
        <taxon>Polarella</taxon>
    </lineage>
</organism>
<protein>
    <submittedName>
        <fullName evidence="5">Uncharacterized protein</fullName>
    </submittedName>
</protein>
<feature type="compositionally biased region" description="Low complexity" evidence="1">
    <location>
        <begin position="118"/>
        <end position="127"/>
    </location>
</feature>
<gene>
    <name evidence="3" type="ORF">PGLA1383_LOCUS40528</name>
    <name evidence="4" type="ORF">PGLA2088_LOCUS2980</name>
    <name evidence="5" type="ORF">PGLA2088_LOCUS8342</name>
</gene>
<evidence type="ECO:0000256" key="2">
    <source>
        <dbReference type="SAM" id="Phobius"/>
    </source>
</evidence>
<evidence type="ECO:0000256" key="1">
    <source>
        <dbReference type="SAM" id="MobiDB-lite"/>
    </source>
</evidence>
<evidence type="ECO:0000313" key="4">
    <source>
        <dbReference type="EMBL" id="CAE8644343.1"/>
    </source>
</evidence>
<dbReference type="Proteomes" id="UP000626109">
    <property type="component" value="Unassembled WGS sequence"/>
</dbReference>
<sequence length="156" mass="17157">MAADWRHSNGVTYVPLEVAPPLQQPPDAAEPEVGFKHALFGRRMARRQRSYATSGPDSAQRPGRRCLVGGFAMGCVIAAFVLWGWTLVLLLLRFNQMRLNGGSRLRGSRLRLGPRFGPLKPDPMIGPEGPPLPLLRGPLLMDPPPPRLLLPKPGDR</sequence>
<dbReference type="EMBL" id="CAJNNW010002533">
    <property type="protein sequence ID" value="CAE8644343.1"/>
    <property type="molecule type" value="Genomic_DNA"/>
</dbReference>
<comment type="caution">
    <text evidence="5">The sequence shown here is derived from an EMBL/GenBank/DDBJ whole genome shotgun (WGS) entry which is preliminary data.</text>
</comment>
<keyword evidence="7" id="KW-1185">Reference proteome</keyword>
<keyword evidence="2" id="KW-0812">Transmembrane</keyword>
<accession>A0A813IHZ0</accession>
<keyword evidence="2" id="KW-1133">Transmembrane helix</keyword>
<evidence type="ECO:0000313" key="6">
    <source>
        <dbReference type="Proteomes" id="UP000626109"/>
    </source>
</evidence>
<dbReference type="Proteomes" id="UP000654075">
    <property type="component" value="Unassembled WGS sequence"/>
</dbReference>
<dbReference type="EMBL" id="CAJNNW010008932">
    <property type="protein sequence ID" value="CAE8650539.1"/>
    <property type="molecule type" value="Genomic_DNA"/>
</dbReference>